<dbReference type="PIRSF" id="PIRSF001549">
    <property type="entry name" value="His-tRNA_synth"/>
    <property type="match status" value="1"/>
</dbReference>
<comment type="similarity">
    <text evidence="2">Belongs to the class-II aminoacyl-tRNA synthetase family.</text>
</comment>
<dbReference type="Pfam" id="PF03129">
    <property type="entry name" value="HGTP_anticodon"/>
    <property type="match status" value="1"/>
</dbReference>
<evidence type="ECO:0000313" key="12">
    <source>
        <dbReference type="Proteomes" id="UP000054321"/>
    </source>
</evidence>
<evidence type="ECO:0000256" key="7">
    <source>
        <dbReference type="ARBA" id="ARBA00047639"/>
    </source>
</evidence>
<reference evidence="11 12" key="1">
    <citation type="submission" date="2014-04" db="EMBL/GenBank/DDBJ databases">
        <authorList>
            <consortium name="DOE Joint Genome Institute"/>
            <person name="Kuo A."/>
            <person name="Martino E."/>
            <person name="Perotto S."/>
            <person name="Kohler A."/>
            <person name="Nagy L.G."/>
            <person name="Floudas D."/>
            <person name="Copeland A."/>
            <person name="Barry K.W."/>
            <person name="Cichocki N."/>
            <person name="Veneault-Fourrey C."/>
            <person name="LaButti K."/>
            <person name="Lindquist E.A."/>
            <person name="Lipzen A."/>
            <person name="Lundell T."/>
            <person name="Morin E."/>
            <person name="Murat C."/>
            <person name="Sun H."/>
            <person name="Tunlid A."/>
            <person name="Henrissat B."/>
            <person name="Grigoriev I.V."/>
            <person name="Hibbett D.S."/>
            <person name="Martin F."/>
            <person name="Nordberg H.P."/>
            <person name="Cantor M.N."/>
            <person name="Hua S.X."/>
        </authorList>
    </citation>
    <scope>NUCLEOTIDE SEQUENCE [LARGE SCALE GENOMIC DNA]</scope>
    <source>
        <strain evidence="11 12">Zn</strain>
    </source>
</reference>
<dbReference type="HOGENOM" id="CLU_025113_4_0_1"/>
<dbReference type="Gene3D" id="3.40.50.800">
    <property type="entry name" value="Anticodon-binding domain"/>
    <property type="match status" value="1"/>
</dbReference>
<evidence type="ECO:0000259" key="9">
    <source>
        <dbReference type="Pfam" id="PF03129"/>
    </source>
</evidence>
<dbReference type="OrthoDB" id="1906957at2759"/>
<dbReference type="InterPro" id="IPR045864">
    <property type="entry name" value="aa-tRNA-synth_II/BPL/LPL"/>
</dbReference>
<dbReference type="CDD" id="cd00773">
    <property type="entry name" value="HisRS-like_core"/>
    <property type="match status" value="1"/>
</dbReference>
<dbReference type="PANTHER" id="PTHR11476:SF7">
    <property type="entry name" value="HISTIDINE--TRNA LIGASE"/>
    <property type="match status" value="1"/>
</dbReference>
<feature type="binding site" evidence="8">
    <location>
        <position position="89"/>
    </location>
    <ligand>
        <name>L-histidine</name>
        <dbReference type="ChEBI" id="CHEBI:57595"/>
    </ligand>
</feature>
<dbReference type="InterPro" id="IPR041715">
    <property type="entry name" value="HisRS-like_core"/>
</dbReference>
<dbReference type="GO" id="GO:0006427">
    <property type="term" value="P:histidyl-tRNA aminoacylation"/>
    <property type="evidence" value="ECO:0007669"/>
    <property type="project" value="TreeGrafter"/>
</dbReference>
<dbReference type="GO" id="GO:0005829">
    <property type="term" value="C:cytosol"/>
    <property type="evidence" value="ECO:0007669"/>
    <property type="project" value="TreeGrafter"/>
</dbReference>
<protein>
    <recommendedName>
        <fullName evidence="3">histidine--tRNA ligase</fullName>
        <ecNumber evidence="3">6.1.1.21</ecNumber>
    </recommendedName>
    <alternativeName>
        <fullName evidence="6">Histidyl-tRNA synthetase</fullName>
    </alternativeName>
</protein>
<proteinExistence type="inferred from homology"/>
<dbReference type="PANTHER" id="PTHR11476">
    <property type="entry name" value="HISTIDYL-TRNA SYNTHETASE"/>
    <property type="match status" value="1"/>
</dbReference>
<evidence type="ECO:0000256" key="8">
    <source>
        <dbReference type="PIRSR" id="PIRSR001549-1"/>
    </source>
</evidence>
<feature type="binding site" evidence="8">
    <location>
        <position position="244"/>
    </location>
    <ligand>
        <name>L-histidine</name>
        <dbReference type="ChEBI" id="CHEBI:57595"/>
    </ligand>
</feature>
<name>A0A0C3D805_OIDMZ</name>
<dbReference type="Pfam" id="PF13393">
    <property type="entry name" value="tRNA-synt_His"/>
    <property type="match status" value="1"/>
</dbReference>
<dbReference type="Gene3D" id="3.30.930.10">
    <property type="entry name" value="Bira Bifunctional Protein, Domain 2"/>
    <property type="match status" value="1"/>
</dbReference>
<dbReference type="GO" id="GO:0000166">
    <property type="term" value="F:nucleotide binding"/>
    <property type="evidence" value="ECO:0007669"/>
    <property type="project" value="UniProtKB-KW"/>
</dbReference>
<comment type="subcellular location">
    <subcellularLocation>
        <location evidence="1">Cytoplasm</location>
    </subcellularLocation>
</comment>
<dbReference type="GO" id="GO:0003723">
    <property type="term" value="F:RNA binding"/>
    <property type="evidence" value="ECO:0007669"/>
    <property type="project" value="TreeGrafter"/>
</dbReference>
<gene>
    <name evidence="11" type="ORF">OIDMADRAFT_36974</name>
</gene>
<sequence>MATEDTKTSLAGFQLKTPKGTRDWILPVFELKEILAEKYGEDARLIYDLNDQGGEICSLRFDLTLPFARWLAMNNFTQIKRYQIAKVYRRDQPAIACGRLREFYRCDFDIAGNYDSMIHDAEILRIIVELFAALRLDVTIKINHRQILDSCLRLQTKLDKMSLAEVKREMVQEKGLMDKVADQICEYIGRSGNVGDMLEFLKSNSGLSANENVKAGLDDMTLLASYLEAFNISDKVEGDLSLARGLDYYSGLIFEVITKSNSRNQSSQIGVGSIAAGGRYNNLAGMYKKSTIPCIGVMPLLTHNIDVYIMTFGGKDSDGLLLERMKVARQLWDAGIRAEFAPKVKPKLPQQFKAAKDVPLTVILGHDEPATGQVRLKIFSTGNDEKNGKDQGQLVSIKNVVEEVRKLLRTAIYA</sequence>
<dbReference type="EMBL" id="KN832870">
    <property type="protein sequence ID" value="KIN07479.1"/>
    <property type="molecule type" value="Genomic_DNA"/>
</dbReference>
<dbReference type="AlphaFoldDB" id="A0A0C3D805"/>
<comment type="catalytic activity">
    <reaction evidence="7">
        <text>tRNA(His) + L-histidine + ATP = L-histidyl-tRNA(His) + AMP + diphosphate + H(+)</text>
        <dbReference type="Rhea" id="RHEA:17313"/>
        <dbReference type="Rhea" id="RHEA-COMP:9665"/>
        <dbReference type="Rhea" id="RHEA-COMP:9689"/>
        <dbReference type="ChEBI" id="CHEBI:15378"/>
        <dbReference type="ChEBI" id="CHEBI:30616"/>
        <dbReference type="ChEBI" id="CHEBI:33019"/>
        <dbReference type="ChEBI" id="CHEBI:57595"/>
        <dbReference type="ChEBI" id="CHEBI:78442"/>
        <dbReference type="ChEBI" id="CHEBI:78527"/>
        <dbReference type="ChEBI" id="CHEBI:456215"/>
        <dbReference type="EC" id="6.1.1.21"/>
    </reaction>
</comment>
<reference evidence="12" key="2">
    <citation type="submission" date="2015-01" db="EMBL/GenBank/DDBJ databases">
        <title>Evolutionary Origins and Diversification of the Mycorrhizal Mutualists.</title>
        <authorList>
            <consortium name="DOE Joint Genome Institute"/>
            <consortium name="Mycorrhizal Genomics Consortium"/>
            <person name="Kohler A."/>
            <person name="Kuo A."/>
            <person name="Nagy L.G."/>
            <person name="Floudas D."/>
            <person name="Copeland A."/>
            <person name="Barry K.W."/>
            <person name="Cichocki N."/>
            <person name="Veneault-Fourrey C."/>
            <person name="LaButti K."/>
            <person name="Lindquist E.A."/>
            <person name="Lipzen A."/>
            <person name="Lundell T."/>
            <person name="Morin E."/>
            <person name="Murat C."/>
            <person name="Riley R."/>
            <person name="Ohm R."/>
            <person name="Sun H."/>
            <person name="Tunlid A."/>
            <person name="Henrissat B."/>
            <person name="Grigoriev I.V."/>
            <person name="Hibbett D.S."/>
            <person name="Martin F."/>
        </authorList>
    </citation>
    <scope>NUCLEOTIDE SEQUENCE [LARGE SCALE GENOMIC DNA]</scope>
    <source>
        <strain evidence="12">Zn</strain>
    </source>
</reference>
<evidence type="ECO:0000256" key="6">
    <source>
        <dbReference type="ARBA" id="ARBA00030619"/>
    </source>
</evidence>
<evidence type="ECO:0000313" key="11">
    <source>
        <dbReference type="EMBL" id="KIN07479.1"/>
    </source>
</evidence>
<dbReference type="GO" id="GO:0032543">
    <property type="term" value="P:mitochondrial translation"/>
    <property type="evidence" value="ECO:0007669"/>
    <property type="project" value="TreeGrafter"/>
</dbReference>
<feature type="domain" description="Class II Histidinyl-tRNA synthetase (HisRS)-like catalytic core" evidence="10">
    <location>
        <begin position="25"/>
        <end position="296"/>
    </location>
</feature>
<evidence type="ECO:0000256" key="2">
    <source>
        <dbReference type="ARBA" id="ARBA00008226"/>
    </source>
</evidence>
<dbReference type="InterPro" id="IPR004154">
    <property type="entry name" value="Anticodon-bd"/>
</dbReference>
<evidence type="ECO:0000256" key="4">
    <source>
        <dbReference type="ARBA" id="ARBA00022490"/>
    </source>
</evidence>
<evidence type="ECO:0000256" key="1">
    <source>
        <dbReference type="ARBA" id="ARBA00004496"/>
    </source>
</evidence>
<dbReference type="FunFam" id="3.40.50.800:FF:000015">
    <property type="entry name" value="Histidyl-tRNA synthetase, mitochondrial"/>
    <property type="match status" value="1"/>
</dbReference>
<dbReference type="GO" id="GO:0005739">
    <property type="term" value="C:mitochondrion"/>
    <property type="evidence" value="ECO:0007669"/>
    <property type="project" value="TreeGrafter"/>
</dbReference>
<dbReference type="EC" id="6.1.1.21" evidence="3"/>
<evidence type="ECO:0000256" key="5">
    <source>
        <dbReference type="ARBA" id="ARBA00022741"/>
    </source>
</evidence>
<dbReference type="SUPFAM" id="SSF55681">
    <property type="entry name" value="Class II aaRS and biotin synthetases"/>
    <property type="match status" value="1"/>
</dbReference>
<dbReference type="InParanoid" id="A0A0C3D805"/>
<feature type="binding site" evidence="8">
    <location>
        <position position="109"/>
    </location>
    <ligand>
        <name>L-histidine</name>
        <dbReference type="ChEBI" id="CHEBI:57595"/>
    </ligand>
</feature>
<feature type="binding site" evidence="8">
    <location>
        <begin position="248"/>
        <end position="249"/>
    </location>
    <ligand>
        <name>L-histidine</name>
        <dbReference type="ChEBI" id="CHEBI:57595"/>
    </ligand>
</feature>
<keyword evidence="4" id="KW-0963">Cytoplasm</keyword>
<keyword evidence="12" id="KW-1185">Reference proteome</keyword>
<accession>A0A0C3D805</accession>
<dbReference type="InterPro" id="IPR004516">
    <property type="entry name" value="HisRS/HisZ"/>
</dbReference>
<feature type="domain" description="Anticodon-binding" evidence="9">
    <location>
        <begin position="306"/>
        <end position="406"/>
    </location>
</feature>
<dbReference type="GO" id="GO:0004821">
    <property type="term" value="F:histidine-tRNA ligase activity"/>
    <property type="evidence" value="ECO:0007669"/>
    <property type="project" value="UniProtKB-EC"/>
</dbReference>
<evidence type="ECO:0000259" key="10">
    <source>
        <dbReference type="Pfam" id="PF13393"/>
    </source>
</evidence>
<organism evidence="11 12">
    <name type="scientific">Oidiodendron maius (strain Zn)</name>
    <dbReference type="NCBI Taxonomy" id="913774"/>
    <lineage>
        <taxon>Eukaryota</taxon>
        <taxon>Fungi</taxon>
        <taxon>Dikarya</taxon>
        <taxon>Ascomycota</taxon>
        <taxon>Pezizomycotina</taxon>
        <taxon>Leotiomycetes</taxon>
        <taxon>Leotiomycetes incertae sedis</taxon>
        <taxon>Myxotrichaceae</taxon>
        <taxon>Oidiodendron</taxon>
    </lineage>
</organism>
<dbReference type="Proteomes" id="UP000054321">
    <property type="component" value="Unassembled WGS sequence"/>
</dbReference>
<keyword evidence="5" id="KW-0547">Nucleotide-binding</keyword>
<dbReference type="InterPro" id="IPR036621">
    <property type="entry name" value="Anticodon-bd_dom_sf"/>
</dbReference>
<dbReference type="STRING" id="913774.A0A0C3D805"/>
<evidence type="ECO:0000256" key="3">
    <source>
        <dbReference type="ARBA" id="ARBA00012815"/>
    </source>
</evidence>
<dbReference type="SUPFAM" id="SSF52954">
    <property type="entry name" value="Class II aaRS ABD-related"/>
    <property type="match status" value="1"/>
</dbReference>
<feature type="binding site" evidence="8">
    <location>
        <begin position="62"/>
        <end position="64"/>
    </location>
    <ligand>
        <name>L-histidine</name>
        <dbReference type="ChEBI" id="CHEBI:57595"/>
    </ligand>
</feature>